<evidence type="ECO:0000313" key="2">
    <source>
        <dbReference type="EMBL" id="MDI9242976.1"/>
    </source>
</evidence>
<organism evidence="2 3">
    <name type="scientific">Fusibacillus kribbianus</name>
    <dbReference type="NCBI Taxonomy" id="3044208"/>
    <lineage>
        <taxon>Bacteria</taxon>
        <taxon>Bacillati</taxon>
        <taxon>Bacillota</taxon>
        <taxon>Clostridia</taxon>
        <taxon>Lachnospirales</taxon>
        <taxon>Lachnospiraceae</taxon>
        <taxon>Fusibacillus</taxon>
    </lineage>
</organism>
<dbReference type="GO" id="GO:0004674">
    <property type="term" value="F:protein serine/threonine kinase activity"/>
    <property type="evidence" value="ECO:0007669"/>
    <property type="project" value="UniProtKB-EC"/>
</dbReference>
<dbReference type="GO" id="GO:0005524">
    <property type="term" value="F:ATP binding"/>
    <property type="evidence" value="ECO:0007669"/>
    <property type="project" value="InterPro"/>
</dbReference>
<name>A0AAP4BDM9_9FIRM</name>
<protein>
    <submittedName>
        <fullName evidence="2">Serine/threonine-protein kinase</fullName>
        <ecNumber evidence="2">2.7.11.1</ecNumber>
    </submittedName>
</protein>
<dbReference type="SMART" id="SM00220">
    <property type="entry name" value="S_TKc"/>
    <property type="match status" value="1"/>
</dbReference>
<dbReference type="PROSITE" id="PS50011">
    <property type="entry name" value="PROTEIN_KINASE_DOM"/>
    <property type="match status" value="1"/>
</dbReference>
<gene>
    <name evidence="2" type="ORF">QJ036_10910</name>
</gene>
<dbReference type="EMBL" id="JASGBQ010000022">
    <property type="protein sequence ID" value="MDI9242976.1"/>
    <property type="molecule type" value="Genomic_DNA"/>
</dbReference>
<accession>A0AAP4BDM9</accession>
<dbReference type="InterPro" id="IPR000719">
    <property type="entry name" value="Prot_kinase_dom"/>
</dbReference>
<dbReference type="Proteomes" id="UP001300383">
    <property type="component" value="Unassembled WGS sequence"/>
</dbReference>
<dbReference type="EC" id="2.7.11.1" evidence="2"/>
<dbReference type="PANTHER" id="PTHR44167:SF30">
    <property type="entry name" value="PHOSPHORYLASE KINASE"/>
    <property type="match status" value="1"/>
</dbReference>
<keyword evidence="3" id="KW-1185">Reference proteome</keyword>
<dbReference type="CDD" id="cd14014">
    <property type="entry name" value="STKc_PknB_like"/>
    <property type="match status" value="1"/>
</dbReference>
<dbReference type="SUPFAM" id="SSF56112">
    <property type="entry name" value="Protein kinase-like (PK-like)"/>
    <property type="match status" value="1"/>
</dbReference>
<dbReference type="Gene3D" id="1.10.510.10">
    <property type="entry name" value="Transferase(Phosphotransferase) domain 1"/>
    <property type="match status" value="1"/>
</dbReference>
<keyword evidence="2" id="KW-0808">Transferase</keyword>
<dbReference type="PANTHER" id="PTHR44167">
    <property type="entry name" value="OVARIAN-SPECIFIC SERINE/THREONINE-PROTEIN KINASE LOK-RELATED"/>
    <property type="match status" value="1"/>
</dbReference>
<evidence type="ECO:0000313" key="3">
    <source>
        <dbReference type="Proteomes" id="UP001300383"/>
    </source>
</evidence>
<dbReference type="AlphaFoldDB" id="A0AAP4BDM9"/>
<dbReference type="InterPro" id="IPR011009">
    <property type="entry name" value="Kinase-like_dom_sf"/>
</dbReference>
<dbReference type="Pfam" id="PF00069">
    <property type="entry name" value="Pkinase"/>
    <property type="match status" value="1"/>
</dbReference>
<keyword evidence="2" id="KW-0418">Kinase</keyword>
<evidence type="ECO:0000259" key="1">
    <source>
        <dbReference type="PROSITE" id="PS50011"/>
    </source>
</evidence>
<reference evidence="2 3" key="1">
    <citation type="submission" date="2023-05" db="EMBL/GenBank/DDBJ databases">
        <title>[ruminococcus] sp. nov., isolated from a pig farm feces dump.</title>
        <authorList>
            <person name="Chang Y.-H."/>
        </authorList>
    </citation>
    <scope>NUCLEOTIDE SEQUENCE [LARGE SCALE GENOMIC DNA]</scope>
    <source>
        <strain evidence="2 3">YH-rum2234</strain>
    </source>
</reference>
<comment type="caution">
    <text evidence="2">The sequence shown here is derived from an EMBL/GenBank/DDBJ whole genome shotgun (WGS) entry which is preliminary data.</text>
</comment>
<proteinExistence type="predicted"/>
<feature type="domain" description="Protein kinase" evidence="1">
    <location>
        <begin position="1"/>
        <end position="228"/>
    </location>
</feature>
<sequence>MIKALHEEYEQIRIIKESKRGRVLLLRHKQSKTPYIFRHYHGNCDVYRKLLGISCPNLPQIMEAAEKDGMAAVLEEYIQGDSLSHLLEGALFTPAEARAVIRQLCSALWVLHSMGAVHRDIKPENVILRGSTAVLIDFDAARIFKNENSSDTLILGTMGYAAPEQYGISQTDERADIYSIGVLLNIMLTGKHPSKELAGGKLGHVVQKCTRINPKKRYHNVLHLMEVL</sequence>